<evidence type="ECO:0000313" key="1">
    <source>
        <dbReference type="EMBL" id="GBM63415.1"/>
    </source>
</evidence>
<dbReference type="EMBL" id="BGPR01001866">
    <property type="protein sequence ID" value="GBM63415.1"/>
    <property type="molecule type" value="Genomic_DNA"/>
</dbReference>
<organism evidence="1 2">
    <name type="scientific">Araneus ventricosus</name>
    <name type="common">Orbweaver spider</name>
    <name type="synonym">Epeira ventricosa</name>
    <dbReference type="NCBI Taxonomy" id="182803"/>
    <lineage>
        <taxon>Eukaryota</taxon>
        <taxon>Metazoa</taxon>
        <taxon>Ecdysozoa</taxon>
        <taxon>Arthropoda</taxon>
        <taxon>Chelicerata</taxon>
        <taxon>Arachnida</taxon>
        <taxon>Araneae</taxon>
        <taxon>Araneomorphae</taxon>
        <taxon>Entelegynae</taxon>
        <taxon>Araneoidea</taxon>
        <taxon>Araneidae</taxon>
        <taxon>Araneus</taxon>
    </lineage>
</organism>
<proteinExistence type="predicted"/>
<keyword evidence="2" id="KW-1185">Reference proteome</keyword>
<evidence type="ECO:0000313" key="2">
    <source>
        <dbReference type="Proteomes" id="UP000499080"/>
    </source>
</evidence>
<dbReference type="Proteomes" id="UP000499080">
    <property type="component" value="Unassembled WGS sequence"/>
</dbReference>
<gene>
    <name evidence="1" type="ORF">AVEN_82266_1</name>
</gene>
<dbReference type="AlphaFoldDB" id="A0A4Y2HDP1"/>
<accession>A0A4Y2HDP1</accession>
<name>A0A4Y2HDP1_ARAVE</name>
<sequence length="115" mass="13217">MPAQVSSSSSARGSELRDPSKITLVLLQKRDINGLIHHPWLNPDQRLKGNLHEQANADRNDRLDVSPNWRETRLARRLRVILKIANNREIEISCQYSNPIKYTFGNAFRSPFALL</sequence>
<comment type="caution">
    <text evidence="1">The sequence shown here is derived from an EMBL/GenBank/DDBJ whole genome shotgun (WGS) entry which is preliminary data.</text>
</comment>
<protein>
    <submittedName>
        <fullName evidence="1">Uncharacterized protein</fullName>
    </submittedName>
</protein>
<reference evidence="1 2" key="1">
    <citation type="journal article" date="2019" name="Sci. Rep.">
        <title>Orb-weaving spider Araneus ventricosus genome elucidates the spidroin gene catalogue.</title>
        <authorList>
            <person name="Kono N."/>
            <person name="Nakamura H."/>
            <person name="Ohtoshi R."/>
            <person name="Moran D.A.P."/>
            <person name="Shinohara A."/>
            <person name="Yoshida Y."/>
            <person name="Fujiwara M."/>
            <person name="Mori M."/>
            <person name="Tomita M."/>
            <person name="Arakawa K."/>
        </authorList>
    </citation>
    <scope>NUCLEOTIDE SEQUENCE [LARGE SCALE GENOMIC DNA]</scope>
</reference>